<feature type="region of interest" description="Disordered" evidence="1">
    <location>
        <begin position="1"/>
        <end position="27"/>
    </location>
</feature>
<name>A0ABQ5C3R3_9ASTR</name>
<evidence type="ECO:0008006" key="4">
    <source>
        <dbReference type="Google" id="ProtNLM"/>
    </source>
</evidence>
<evidence type="ECO:0000256" key="1">
    <source>
        <dbReference type="SAM" id="MobiDB-lite"/>
    </source>
</evidence>
<feature type="compositionally biased region" description="Basic and acidic residues" evidence="1">
    <location>
        <begin position="9"/>
        <end position="23"/>
    </location>
</feature>
<protein>
    <recommendedName>
        <fullName evidence="4">DUF761 domain-containing protein</fullName>
    </recommendedName>
</protein>
<evidence type="ECO:0000313" key="2">
    <source>
        <dbReference type="EMBL" id="GJT20583.1"/>
    </source>
</evidence>
<dbReference type="Pfam" id="PF05553">
    <property type="entry name" value="DUF761"/>
    <property type="match status" value="1"/>
</dbReference>
<proteinExistence type="predicted"/>
<sequence length="324" mass="38024">MINHQSRKPAMDEKRQRKEDQKERKRKKQRLLFLVVAQEHRTSWRYGDSRPVNSGIRAKGIKTTQQFMINHQSRKPAMDEKRQRKEDQKERKRKKQRLLFLVVAQEHRTSWRYGDSRPVNNIASYLTLDHQEPISNKLSLRRKKPEKMEQNQSVLAKKVWSMVRVAYYMLRKGISKRKLLLDLNMMVKRGKIAGKAMQNLMFHNHKFTTKHHSFPSPPSSEYMFSCTNSPATSNKKVEDLDIMAINAVLMKAMALVHSENASPALPEFGRSPMVREIRVPESPFPLSSSMDEDSHEVDEAAEKFINRFYNDLRRQNTKASFNSL</sequence>
<feature type="region of interest" description="Disordered" evidence="1">
    <location>
        <begin position="67"/>
        <end position="93"/>
    </location>
</feature>
<feature type="compositionally biased region" description="Basic and acidic residues" evidence="1">
    <location>
        <begin position="76"/>
        <end position="90"/>
    </location>
</feature>
<evidence type="ECO:0000313" key="3">
    <source>
        <dbReference type="Proteomes" id="UP001151760"/>
    </source>
</evidence>
<accession>A0ABQ5C3R3</accession>
<dbReference type="PANTHER" id="PTHR33265">
    <property type="entry name" value="AVR9/CF-9 RAPIDLY ELICITED PROTEIN-RELATED"/>
    <property type="match status" value="1"/>
</dbReference>
<keyword evidence="3" id="KW-1185">Reference proteome</keyword>
<reference evidence="2" key="2">
    <citation type="submission" date="2022-01" db="EMBL/GenBank/DDBJ databases">
        <authorList>
            <person name="Yamashiro T."/>
            <person name="Shiraishi A."/>
            <person name="Satake H."/>
            <person name="Nakayama K."/>
        </authorList>
    </citation>
    <scope>NUCLEOTIDE SEQUENCE</scope>
</reference>
<dbReference type="Proteomes" id="UP001151760">
    <property type="component" value="Unassembled WGS sequence"/>
</dbReference>
<dbReference type="EMBL" id="BQNB010013815">
    <property type="protein sequence ID" value="GJT20583.1"/>
    <property type="molecule type" value="Genomic_DNA"/>
</dbReference>
<organism evidence="2 3">
    <name type="scientific">Tanacetum coccineum</name>
    <dbReference type="NCBI Taxonomy" id="301880"/>
    <lineage>
        <taxon>Eukaryota</taxon>
        <taxon>Viridiplantae</taxon>
        <taxon>Streptophyta</taxon>
        <taxon>Embryophyta</taxon>
        <taxon>Tracheophyta</taxon>
        <taxon>Spermatophyta</taxon>
        <taxon>Magnoliopsida</taxon>
        <taxon>eudicotyledons</taxon>
        <taxon>Gunneridae</taxon>
        <taxon>Pentapetalae</taxon>
        <taxon>asterids</taxon>
        <taxon>campanulids</taxon>
        <taxon>Asterales</taxon>
        <taxon>Asteraceae</taxon>
        <taxon>Asteroideae</taxon>
        <taxon>Anthemideae</taxon>
        <taxon>Anthemidinae</taxon>
        <taxon>Tanacetum</taxon>
    </lineage>
</organism>
<dbReference type="PANTHER" id="PTHR33265:SF8">
    <property type="entry name" value="AVR9_CF-9 RAPIDLY ELICITED PROTEIN 146"/>
    <property type="match status" value="1"/>
</dbReference>
<dbReference type="InterPro" id="IPR008480">
    <property type="entry name" value="DUF761_pln"/>
</dbReference>
<gene>
    <name evidence="2" type="ORF">Tco_0890520</name>
</gene>
<reference evidence="2" key="1">
    <citation type="journal article" date="2022" name="Int. J. Mol. Sci.">
        <title>Draft Genome of Tanacetum Coccineum: Genomic Comparison of Closely Related Tanacetum-Family Plants.</title>
        <authorList>
            <person name="Yamashiro T."/>
            <person name="Shiraishi A."/>
            <person name="Nakayama K."/>
            <person name="Satake H."/>
        </authorList>
    </citation>
    <scope>NUCLEOTIDE SEQUENCE</scope>
</reference>
<comment type="caution">
    <text evidence="2">The sequence shown here is derived from an EMBL/GenBank/DDBJ whole genome shotgun (WGS) entry which is preliminary data.</text>
</comment>